<reference evidence="3 4" key="1">
    <citation type="submission" date="2017-03" db="EMBL/GenBank/DDBJ databases">
        <title>Complete genome sequence of Candidatus 'Thiodictyon syntrophicum' sp. nov. strain Cad16T, a photolithoautotroph purple sulfur bacterium isolated from an alpine meromictic lake.</title>
        <authorList>
            <person name="Luedin S.M."/>
            <person name="Pothier J.F."/>
            <person name="Danza F."/>
            <person name="Storelli N."/>
            <person name="Wittwer M."/>
            <person name="Tonolla M."/>
        </authorList>
    </citation>
    <scope>NUCLEOTIDE SEQUENCE [LARGE SCALE GENOMIC DNA]</scope>
    <source>
        <strain evidence="3 4">Cad16T</strain>
        <plasmid evidence="4">Plasmid pts485</plasmid>
    </source>
</reference>
<dbReference type="GO" id="GO:0016491">
    <property type="term" value="F:oxidoreductase activity"/>
    <property type="evidence" value="ECO:0007669"/>
    <property type="project" value="UniProtKB-KW"/>
</dbReference>
<dbReference type="NCBIfam" id="NF004846">
    <property type="entry name" value="PRK06197.1"/>
    <property type="match status" value="1"/>
</dbReference>
<dbReference type="AlphaFoldDB" id="A0A2K8UKM6"/>
<dbReference type="NCBIfam" id="NF004513">
    <property type="entry name" value="PRK05854.1"/>
    <property type="match status" value="1"/>
</dbReference>
<dbReference type="Pfam" id="PF00106">
    <property type="entry name" value="adh_short"/>
    <property type="match status" value="1"/>
</dbReference>
<evidence type="ECO:0000256" key="1">
    <source>
        <dbReference type="ARBA" id="ARBA00023002"/>
    </source>
</evidence>
<dbReference type="Proteomes" id="UP000232638">
    <property type="component" value="Plasmid pTs485"/>
</dbReference>
<dbReference type="PRINTS" id="PR00080">
    <property type="entry name" value="SDRFAMILY"/>
</dbReference>
<dbReference type="Gene3D" id="3.40.50.720">
    <property type="entry name" value="NAD(P)-binding Rossmann-like Domain"/>
    <property type="match status" value="1"/>
</dbReference>
<proteinExistence type="inferred from homology"/>
<gene>
    <name evidence="3" type="ORF">THSYN_31175</name>
</gene>
<keyword evidence="4" id="KW-1185">Reference proteome</keyword>
<dbReference type="InterPro" id="IPR002347">
    <property type="entry name" value="SDR_fam"/>
</dbReference>
<dbReference type="PANTHER" id="PTHR43157">
    <property type="entry name" value="PHOSPHATIDYLINOSITOL-GLYCAN BIOSYNTHESIS CLASS F PROTEIN-RELATED"/>
    <property type="match status" value="1"/>
</dbReference>
<dbReference type="EMBL" id="CP020372">
    <property type="protein sequence ID" value="AUB85711.1"/>
    <property type="molecule type" value="Genomic_DNA"/>
</dbReference>
<evidence type="ECO:0000313" key="4">
    <source>
        <dbReference type="Proteomes" id="UP000232638"/>
    </source>
</evidence>
<sequence length="308" mass="32090">MGWTTDKIPSQSGRLAVVTGATGGLGYEAALALAAVGAEVVLAGRNDGKGAQAVSRLRAAHPGATVRFERLDLASLASVAAFAQTMLAAGRGIDLLINNAGIMAPPDRQLTVDGFELQFATNYLGHFALTARLLPLLRGVPGARVVNVSSLAASLDSIDLTDLQSELTYVPFQTYGMTKLALLMFALELQRRSEAAGWGIDGMAAHPGYARTDIISNGPASRGLLGVLWRIAKPLLLPLSPAAPLAVLPILFAATAPQARGGGFYGPTGWRELKGPPGTATMPAKALDGPVAAQLWETSERLAEVRFA</sequence>
<dbReference type="InterPro" id="IPR020904">
    <property type="entry name" value="Sc_DH/Rdtase_CS"/>
</dbReference>
<dbReference type="KEGG" id="tsy:THSYN_31175"/>
<accession>A0A2K8UKM6</accession>
<dbReference type="PROSITE" id="PS00061">
    <property type="entry name" value="ADH_SHORT"/>
    <property type="match status" value="1"/>
</dbReference>
<keyword evidence="3" id="KW-0614">Plasmid</keyword>
<name>A0A2K8UKM6_9GAMM</name>
<dbReference type="SUPFAM" id="SSF51735">
    <property type="entry name" value="NAD(P)-binding Rossmann-fold domains"/>
    <property type="match status" value="1"/>
</dbReference>
<keyword evidence="1" id="KW-0560">Oxidoreductase</keyword>
<dbReference type="PANTHER" id="PTHR43157:SF31">
    <property type="entry name" value="PHOSPHATIDYLINOSITOL-GLYCAN BIOSYNTHESIS CLASS F PROTEIN"/>
    <property type="match status" value="1"/>
</dbReference>
<comment type="similarity">
    <text evidence="2">Belongs to the short-chain dehydrogenases/reductases (SDR) family.</text>
</comment>
<evidence type="ECO:0000313" key="3">
    <source>
        <dbReference type="EMBL" id="AUB85711.1"/>
    </source>
</evidence>
<organism evidence="3 4">
    <name type="scientific">Candidatus Thiodictyon syntrophicum</name>
    <dbReference type="NCBI Taxonomy" id="1166950"/>
    <lineage>
        <taxon>Bacteria</taxon>
        <taxon>Pseudomonadati</taxon>
        <taxon>Pseudomonadota</taxon>
        <taxon>Gammaproteobacteria</taxon>
        <taxon>Chromatiales</taxon>
        <taxon>Chromatiaceae</taxon>
        <taxon>Thiodictyon</taxon>
    </lineage>
</organism>
<geneLocation type="plasmid" evidence="4">
    <name>pts485</name>
</geneLocation>
<dbReference type="PRINTS" id="PR00081">
    <property type="entry name" value="GDHRDH"/>
</dbReference>
<dbReference type="InterPro" id="IPR036291">
    <property type="entry name" value="NAD(P)-bd_dom_sf"/>
</dbReference>
<evidence type="ECO:0000256" key="2">
    <source>
        <dbReference type="RuleBase" id="RU000363"/>
    </source>
</evidence>
<dbReference type="OrthoDB" id="109589at2"/>
<protein>
    <submittedName>
        <fullName evidence="3">Short chain dehydrogenase</fullName>
    </submittedName>
</protein>